<dbReference type="SUPFAM" id="SSF51735">
    <property type="entry name" value="NAD(P)-binding Rossmann-fold domains"/>
    <property type="match status" value="1"/>
</dbReference>
<sequence length="177" mass="19586">MESHSQECDSKLVFGSQNQAGITFPGIFNNGSAKSSKFSAVTSDHQQLHHPTSTVTIIFPPSPPPPHSTVSTPLHCLHHLHHHHYNEMREIRERENLRKKWPASTTRIDLDGNLIKLLTICMIGAGGFIGSHLCEKLMAETPQDQTPFGAYNSSLGSSDPVSPLMKLQRNRDDLNDG</sequence>
<evidence type="ECO:0000313" key="3">
    <source>
        <dbReference type="Proteomes" id="UP000195402"/>
    </source>
</evidence>
<protein>
    <recommendedName>
        <fullName evidence="4">NAD-dependent epimerase/dehydratase</fullName>
    </recommendedName>
</protein>
<gene>
    <name evidence="2" type="ORF">BVC80_7269g1</name>
</gene>
<dbReference type="AlphaFoldDB" id="A0A200QMF5"/>
<dbReference type="InParanoid" id="A0A200QMF5"/>
<evidence type="ECO:0000256" key="1">
    <source>
        <dbReference type="SAM" id="MobiDB-lite"/>
    </source>
</evidence>
<keyword evidence="3" id="KW-1185">Reference proteome</keyword>
<dbReference type="InterPro" id="IPR036291">
    <property type="entry name" value="NAD(P)-bd_dom_sf"/>
</dbReference>
<dbReference type="EMBL" id="MVGT01001570">
    <property type="protein sequence ID" value="OVA11670.1"/>
    <property type="molecule type" value="Genomic_DNA"/>
</dbReference>
<dbReference type="OrthoDB" id="1715178at2759"/>
<feature type="region of interest" description="Disordered" evidence="1">
    <location>
        <begin position="148"/>
        <end position="177"/>
    </location>
</feature>
<dbReference type="STRING" id="56857.A0A200QMF5"/>
<evidence type="ECO:0000313" key="2">
    <source>
        <dbReference type="EMBL" id="OVA11670.1"/>
    </source>
</evidence>
<accession>A0A200QMF5</accession>
<evidence type="ECO:0008006" key="4">
    <source>
        <dbReference type="Google" id="ProtNLM"/>
    </source>
</evidence>
<dbReference type="Proteomes" id="UP000195402">
    <property type="component" value="Unassembled WGS sequence"/>
</dbReference>
<reference evidence="2 3" key="1">
    <citation type="journal article" date="2017" name="Mol. Plant">
        <title>The Genome of Medicinal Plant Macleaya cordata Provides New Insights into Benzylisoquinoline Alkaloids Metabolism.</title>
        <authorList>
            <person name="Liu X."/>
            <person name="Liu Y."/>
            <person name="Huang P."/>
            <person name="Ma Y."/>
            <person name="Qing Z."/>
            <person name="Tang Q."/>
            <person name="Cao H."/>
            <person name="Cheng P."/>
            <person name="Zheng Y."/>
            <person name="Yuan Z."/>
            <person name="Zhou Y."/>
            <person name="Liu J."/>
            <person name="Tang Z."/>
            <person name="Zhuo Y."/>
            <person name="Zhang Y."/>
            <person name="Yu L."/>
            <person name="Huang J."/>
            <person name="Yang P."/>
            <person name="Peng Q."/>
            <person name="Zhang J."/>
            <person name="Jiang W."/>
            <person name="Zhang Z."/>
            <person name="Lin K."/>
            <person name="Ro D.K."/>
            <person name="Chen X."/>
            <person name="Xiong X."/>
            <person name="Shang Y."/>
            <person name="Huang S."/>
            <person name="Zeng J."/>
        </authorList>
    </citation>
    <scope>NUCLEOTIDE SEQUENCE [LARGE SCALE GENOMIC DNA]</scope>
    <source>
        <strain evidence="3">cv. BLH2017</strain>
        <tissue evidence="2">Root</tissue>
    </source>
</reference>
<comment type="caution">
    <text evidence="2">The sequence shown here is derived from an EMBL/GenBank/DDBJ whole genome shotgun (WGS) entry which is preliminary data.</text>
</comment>
<name>A0A200QMF5_MACCD</name>
<proteinExistence type="predicted"/>
<feature type="compositionally biased region" description="Polar residues" evidence="1">
    <location>
        <begin position="148"/>
        <end position="160"/>
    </location>
</feature>
<organism evidence="2 3">
    <name type="scientific">Macleaya cordata</name>
    <name type="common">Five-seeded plume-poppy</name>
    <name type="synonym">Bocconia cordata</name>
    <dbReference type="NCBI Taxonomy" id="56857"/>
    <lineage>
        <taxon>Eukaryota</taxon>
        <taxon>Viridiplantae</taxon>
        <taxon>Streptophyta</taxon>
        <taxon>Embryophyta</taxon>
        <taxon>Tracheophyta</taxon>
        <taxon>Spermatophyta</taxon>
        <taxon>Magnoliopsida</taxon>
        <taxon>Ranunculales</taxon>
        <taxon>Papaveraceae</taxon>
        <taxon>Papaveroideae</taxon>
        <taxon>Macleaya</taxon>
    </lineage>
</organism>